<dbReference type="AlphaFoldDB" id="A0A329UPL3"/>
<feature type="domain" description="Tyr recombinase" evidence="5">
    <location>
        <begin position="219"/>
        <end position="408"/>
    </location>
</feature>
<comment type="similarity">
    <text evidence="1">Belongs to the 'phage' integrase family.</text>
</comment>
<comment type="caution">
    <text evidence="6">The sequence shown here is derived from an EMBL/GenBank/DDBJ whole genome shotgun (WGS) entry which is preliminary data.</text>
</comment>
<reference evidence="6 7" key="1">
    <citation type="submission" date="2018-02" db="EMBL/GenBank/DDBJ databases">
        <title>Complete genome sequencing of Faecalibacterium prausnitzii strains isolated from the human gut.</title>
        <authorList>
            <person name="Fitzgerald B.C."/>
            <person name="Shkoporov A.N."/>
            <person name="Ross P.R."/>
            <person name="Hill C."/>
        </authorList>
    </citation>
    <scope>NUCLEOTIDE SEQUENCE [LARGE SCALE GENOMIC DNA]</scope>
    <source>
        <strain evidence="6 7">APC922/41-1</strain>
    </source>
</reference>
<dbReference type="InterPro" id="IPR050808">
    <property type="entry name" value="Phage_Integrase"/>
</dbReference>
<dbReference type="Gene3D" id="1.10.150.130">
    <property type="match status" value="1"/>
</dbReference>
<gene>
    <name evidence="6" type="ORF">C4N23_00555</name>
</gene>
<dbReference type="GO" id="GO:0003677">
    <property type="term" value="F:DNA binding"/>
    <property type="evidence" value="ECO:0007669"/>
    <property type="project" value="UniProtKB-KW"/>
</dbReference>
<dbReference type="PANTHER" id="PTHR30629:SF2">
    <property type="entry name" value="PROPHAGE INTEGRASE INTS-RELATED"/>
    <property type="match status" value="1"/>
</dbReference>
<proteinExistence type="inferred from homology"/>
<dbReference type="GO" id="GO:0015074">
    <property type="term" value="P:DNA integration"/>
    <property type="evidence" value="ECO:0007669"/>
    <property type="project" value="UniProtKB-KW"/>
</dbReference>
<accession>A0A329UPL3</accession>
<dbReference type="Pfam" id="PF00589">
    <property type="entry name" value="Phage_integrase"/>
    <property type="match status" value="1"/>
</dbReference>
<dbReference type="PANTHER" id="PTHR30629">
    <property type="entry name" value="PROPHAGE INTEGRASE"/>
    <property type="match status" value="1"/>
</dbReference>
<keyword evidence="3" id="KW-0238">DNA-binding</keyword>
<protein>
    <submittedName>
        <fullName evidence="6">Integrase</fullName>
    </submittedName>
</protein>
<dbReference type="InterPro" id="IPR010998">
    <property type="entry name" value="Integrase_recombinase_N"/>
</dbReference>
<evidence type="ECO:0000256" key="2">
    <source>
        <dbReference type="ARBA" id="ARBA00022908"/>
    </source>
</evidence>
<dbReference type="InterPro" id="IPR026870">
    <property type="entry name" value="Zinc_ribbon_dom"/>
</dbReference>
<dbReference type="Gene3D" id="1.10.443.10">
    <property type="entry name" value="Intergrase catalytic core"/>
    <property type="match status" value="1"/>
</dbReference>
<evidence type="ECO:0000256" key="3">
    <source>
        <dbReference type="ARBA" id="ARBA00023125"/>
    </source>
</evidence>
<dbReference type="SUPFAM" id="SSF56349">
    <property type="entry name" value="DNA breaking-rejoining enzymes"/>
    <property type="match status" value="1"/>
</dbReference>
<evidence type="ECO:0000256" key="4">
    <source>
        <dbReference type="ARBA" id="ARBA00023172"/>
    </source>
</evidence>
<sequence>MLILCPECEMQVSDKAVSCPHCGYPLRSKQSPPPKKKHMRLPNGFGQICEIRGHNLRKPFRVTLTVGRTNEGKPITKPLRPVAYFETYNEAYQALVKYHAHPFDLSNNMTMQDLYDVWITTRKGKVDSSTLARYRTAWSYSESIHNMLVRDVHIPDMLNCIEHGTITIGGEVRTPKNNSINSMKTLYNLLFDYAVSIEIVDKNYARLFNVESGYVRSPTCHMAYTSEELDLLWANVDKHPIIDMILIQCYSGWRPGEMCELLMKDIDLERGCMMGGLKTKAGINRTVPIHPRIFHLVKARYEKALAANSPYLFFSIRMKSNGPTRPKGELMQMRYSAFQEQLVEEVIPLLSLNPAHKGHDGRKTFVTMAKAAGIDDFAIKRIVGHYIKDLTERVYTERSLKWLKSEIEKIP</sequence>
<keyword evidence="2" id="KW-0229">DNA integration</keyword>
<dbReference type="RefSeq" id="WP_112143313.1">
    <property type="nucleotide sequence ID" value="NZ_PRLC01000001.1"/>
</dbReference>
<dbReference type="EMBL" id="PRLC01000001">
    <property type="protein sequence ID" value="RAW63540.1"/>
    <property type="molecule type" value="Genomic_DNA"/>
</dbReference>
<dbReference type="CDD" id="cd00397">
    <property type="entry name" value="DNA_BRE_C"/>
    <property type="match status" value="1"/>
</dbReference>
<evidence type="ECO:0000313" key="6">
    <source>
        <dbReference type="EMBL" id="RAW63540.1"/>
    </source>
</evidence>
<dbReference type="InterPro" id="IPR002104">
    <property type="entry name" value="Integrase_catalytic"/>
</dbReference>
<name>A0A329UPL3_9FIRM</name>
<dbReference type="PROSITE" id="PS51898">
    <property type="entry name" value="TYR_RECOMBINASE"/>
    <property type="match status" value="1"/>
</dbReference>
<keyword evidence="7" id="KW-1185">Reference proteome</keyword>
<dbReference type="Pfam" id="PF13240">
    <property type="entry name" value="Zn_Ribbon_1"/>
    <property type="match status" value="1"/>
</dbReference>
<dbReference type="Proteomes" id="UP000250429">
    <property type="component" value="Unassembled WGS sequence"/>
</dbReference>
<keyword evidence="4" id="KW-0233">DNA recombination</keyword>
<evidence type="ECO:0000256" key="1">
    <source>
        <dbReference type="ARBA" id="ARBA00008857"/>
    </source>
</evidence>
<organism evidence="6 7">
    <name type="scientific">Faecalibacterium hattorii</name>
    <dbReference type="NCBI Taxonomy" id="2935520"/>
    <lineage>
        <taxon>Bacteria</taxon>
        <taxon>Bacillati</taxon>
        <taxon>Bacillota</taxon>
        <taxon>Clostridia</taxon>
        <taxon>Eubacteriales</taxon>
        <taxon>Oscillospiraceae</taxon>
        <taxon>Faecalibacterium</taxon>
    </lineage>
</organism>
<evidence type="ECO:0000259" key="5">
    <source>
        <dbReference type="PROSITE" id="PS51898"/>
    </source>
</evidence>
<dbReference type="GO" id="GO:0006310">
    <property type="term" value="P:DNA recombination"/>
    <property type="evidence" value="ECO:0007669"/>
    <property type="project" value="UniProtKB-KW"/>
</dbReference>
<dbReference type="InterPro" id="IPR013762">
    <property type="entry name" value="Integrase-like_cat_sf"/>
</dbReference>
<dbReference type="InterPro" id="IPR011010">
    <property type="entry name" value="DNA_brk_join_enz"/>
</dbReference>
<evidence type="ECO:0000313" key="7">
    <source>
        <dbReference type="Proteomes" id="UP000250429"/>
    </source>
</evidence>